<name>A0AAW2H6I2_9NEOP</name>
<gene>
    <name evidence="5" type="ORF">PYX00_011013</name>
</gene>
<evidence type="ECO:0000256" key="2">
    <source>
        <dbReference type="SAM" id="Coils"/>
    </source>
</evidence>
<sequence length="399" mass="45915">MLDDFLRRITRLKDSIDRLRDYTNKFGGLYSRKLRDVLDESEEKGISQEIDAVAELFRKQSREIKDELEEIKDENDAVRKRQKEDSLEYQSRNMHWQRCTKNLTTEINRFRHEQLKYARDEESKLKSQYMAINPGVTEEEVNRIISRRDSDAAMQKALAGGSESSRRQLEDVKDKNARIRSLSKRLDELLELITELQRMVSQSGVVVDKIEVKMDKTKASTETANKDLEAAYRYQYSHLRLADQTKGACSAWKAQARSPGQRTAFMQNTLWMQGKKRKATSQLSPYSNDEDLSVQTSTHQTAAPVPRVACARAERPATSYGGKFARMFSGVDLFPDIRRREEDTRDKVSSLNKCFLRAVTTVLDTDASKDLTFLFEQYSRHLQGIRVQKAAEDGSAGAR</sequence>
<dbReference type="Pfam" id="PF00804">
    <property type="entry name" value="Syntaxin"/>
    <property type="match status" value="1"/>
</dbReference>
<dbReference type="PROSITE" id="PS50192">
    <property type="entry name" value="T_SNARE"/>
    <property type="match status" value="1"/>
</dbReference>
<protein>
    <recommendedName>
        <fullName evidence="4">t-SNARE coiled-coil homology domain-containing protein</fullName>
    </recommendedName>
</protein>
<dbReference type="InterPro" id="IPR000727">
    <property type="entry name" value="T_SNARE_dom"/>
</dbReference>
<evidence type="ECO:0000256" key="1">
    <source>
        <dbReference type="ARBA" id="ARBA00022775"/>
    </source>
</evidence>
<dbReference type="AlphaFoldDB" id="A0AAW2H6I2"/>
<organism evidence="5">
    <name type="scientific">Menopon gallinae</name>
    <name type="common">poultry shaft louse</name>
    <dbReference type="NCBI Taxonomy" id="328185"/>
    <lineage>
        <taxon>Eukaryota</taxon>
        <taxon>Metazoa</taxon>
        <taxon>Ecdysozoa</taxon>
        <taxon>Arthropoda</taxon>
        <taxon>Hexapoda</taxon>
        <taxon>Insecta</taxon>
        <taxon>Pterygota</taxon>
        <taxon>Neoptera</taxon>
        <taxon>Paraneoptera</taxon>
        <taxon>Psocodea</taxon>
        <taxon>Troctomorpha</taxon>
        <taxon>Phthiraptera</taxon>
        <taxon>Amblycera</taxon>
        <taxon>Menoponidae</taxon>
        <taxon>Menopon</taxon>
    </lineage>
</organism>
<dbReference type="Gene3D" id="1.20.5.110">
    <property type="match status" value="1"/>
</dbReference>
<feature type="domain" description="T-SNARE coiled-coil homology" evidence="4">
    <location>
        <begin position="169"/>
        <end position="231"/>
    </location>
</feature>
<dbReference type="SMART" id="SM00397">
    <property type="entry name" value="t_SNARE"/>
    <property type="match status" value="1"/>
</dbReference>
<keyword evidence="1" id="KW-0532">Neurotransmitter transport</keyword>
<reference evidence="5" key="1">
    <citation type="journal article" date="2024" name="Gigascience">
        <title>Chromosome-level genome of the poultry shaft louse Menopon gallinae provides insight into the host-switching and adaptive evolution of parasitic lice.</title>
        <authorList>
            <person name="Xu Y."/>
            <person name="Ma L."/>
            <person name="Liu S."/>
            <person name="Liang Y."/>
            <person name="Liu Q."/>
            <person name="He Z."/>
            <person name="Tian L."/>
            <person name="Duan Y."/>
            <person name="Cai W."/>
            <person name="Li H."/>
            <person name="Song F."/>
        </authorList>
    </citation>
    <scope>NUCLEOTIDE SEQUENCE</scope>
    <source>
        <strain evidence="5">Cailab_2023a</strain>
    </source>
</reference>
<dbReference type="InterPro" id="IPR010989">
    <property type="entry name" value="SNARE"/>
</dbReference>
<accession>A0AAW2H6I2</accession>
<keyword evidence="2" id="KW-0175">Coiled coil</keyword>
<evidence type="ECO:0000259" key="4">
    <source>
        <dbReference type="PROSITE" id="PS50192"/>
    </source>
</evidence>
<keyword evidence="1" id="KW-0813">Transport</keyword>
<proteinExistence type="predicted"/>
<dbReference type="GO" id="GO:0016192">
    <property type="term" value="P:vesicle-mediated transport"/>
    <property type="evidence" value="ECO:0007669"/>
    <property type="project" value="InterPro"/>
</dbReference>
<dbReference type="InterPro" id="IPR006011">
    <property type="entry name" value="Syntaxin_N"/>
</dbReference>
<dbReference type="GO" id="GO:0016020">
    <property type="term" value="C:membrane"/>
    <property type="evidence" value="ECO:0007669"/>
    <property type="project" value="InterPro"/>
</dbReference>
<comment type="caution">
    <text evidence="5">The sequence shown here is derived from an EMBL/GenBank/DDBJ whole genome shotgun (WGS) entry which is preliminary data.</text>
</comment>
<dbReference type="EMBL" id="JARGDH010000049">
    <property type="protein sequence ID" value="KAL0263988.1"/>
    <property type="molecule type" value="Genomic_DNA"/>
</dbReference>
<dbReference type="GO" id="GO:0006836">
    <property type="term" value="P:neurotransmitter transport"/>
    <property type="evidence" value="ECO:0007669"/>
    <property type="project" value="UniProtKB-KW"/>
</dbReference>
<dbReference type="Gene3D" id="1.20.58.70">
    <property type="match status" value="1"/>
</dbReference>
<feature type="coiled-coil region" evidence="2">
    <location>
        <begin position="54"/>
        <end position="84"/>
    </location>
</feature>
<evidence type="ECO:0000256" key="3">
    <source>
        <dbReference type="SAM" id="MobiDB-lite"/>
    </source>
</evidence>
<evidence type="ECO:0000313" key="5">
    <source>
        <dbReference type="EMBL" id="KAL0263988.1"/>
    </source>
</evidence>
<dbReference type="SUPFAM" id="SSF47661">
    <property type="entry name" value="t-snare proteins"/>
    <property type="match status" value="1"/>
</dbReference>
<feature type="region of interest" description="Disordered" evidence="3">
    <location>
        <begin position="152"/>
        <end position="174"/>
    </location>
</feature>
<feature type="compositionally biased region" description="Basic and acidic residues" evidence="3">
    <location>
        <begin position="164"/>
        <end position="174"/>
    </location>
</feature>